<gene>
    <name evidence="1" type="ORF">GI584_12375</name>
</gene>
<protein>
    <submittedName>
        <fullName evidence="1">Uncharacterized protein</fullName>
    </submittedName>
</protein>
<reference evidence="1 2" key="1">
    <citation type="submission" date="2019-11" db="EMBL/GenBank/DDBJ databases">
        <title>Gracilibacillus salitolerans sp. nov., a moderate halophile isolated from a saline soil in northwest China.</title>
        <authorList>
            <person name="Gan L."/>
        </authorList>
    </citation>
    <scope>NUCLEOTIDE SEQUENCE [LARGE SCALE GENOMIC DNA]</scope>
    <source>
        <strain evidence="1 2">SCU50</strain>
    </source>
</reference>
<sequence>MPTESEVFCRSGMLVLPRAEWKKANPHDSYFAVYAFYGSFLDKLFFGSE</sequence>
<evidence type="ECO:0000313" key="2">
    <source>
        <dbReference type="Proteomes" id="UP000339690"/>
    </source>
</evidence>
<organism evidence="1 2">
    <name type="scientific">Gracilibacillus salitolerans</name>
    <dbReference type="NCBI Taxonomy" id="2663022"/>
    <lineage>
        <taxon>Bacteria</taxon>
        <taxon>Bacillati</taxon>
        <taxon>Bacillota</taxon>
        <taxon>Bacilli</taxon>
        <taxon>Bacillales</taxon>
        <taxon>Bacillaceae</taxon>
        <taxon>Gracilibacillus</taxon>
    </lineage>
</organism>
<keyword evidence="2" id="KW-1185">Reference proteome</keyword>
<dbReference type="KEGG" id="grc:GI584_12375"/>
<dbReference type="Proteomes" id="UP000339690">
    <property type="component" value="Chromosome"/>
</dbReference>
<proteinExistence type="predicted"/>
<name>A0A5Q2TIQ6_9BACI</name>
<evidence type="ECO:0000313" key="1">
    <source>
        <dbReference type="EMBL" id="QGH34779.1"/>
    </source>
</evidence>
<dbReference type="EMBL" id="CP045915">
    <property type="protein sequence ID" value="QGH34779.1"/>
    <property type="molecule type" value="Genomic_DNA"/>
</dbReference>
<dbReference type="AlphaFoldDB" id="A0A5Q2TIQ6"/>
<dbReference type="RefSeq" id="WP_153791425.1">
    <property type="nucleotide sequence ID" value="NZ_CP045915.1"/>
</dbReference>
<accession>A0A5Q2TIQ6</accession>